<proteinExistence type="predicted"/>
<name>E1YFK6_9BACT</name>
<keyword evidence="1" id="KW-0560">Oxidoreductase</keyword>
<dbReference type="PANTHER" id="PTHR42730:SF1">
    <property type="entry name" value="2-OXOGLUTARATE SYNTHASE SUBUNIT KORC"/>
    <property type="match status" value="1"/>
</dbReference>
<dbReference type="InterPro" id="IPR052554">
    <property type="entry name" value="2-oxoglutarate_synth_KorC"/>
</dbReference>
<dbReference type="GO" id="GO:0016903">
    <property type="term" value="F:oxidoreductase activity, acting on the aldehyde or oxo group of donors"/>
    <property type="evidence" value="ECO:0007669"/>
    <property type="project" value="InterPro"/>
</dbReference>
<organism evidence="3">
    <name type="scientific">uncultured Desulfobacterium sp</name>
    <dbReference type="NCBI Taxonomy" id="201089"/>
    <lineage>
        <taxon>Bacteria</taxon>
        <taxon>Pseudomonadati</taxon>
        <taxon>Thermodesulfobacteriota</taxon>
        <taxon>Desulfobacteria</taxon>
        <taxon>Desulfobacterales</taxon>
        <taxon>Desulfobacteriaceae</taxon>
        <taxon>Desulfobacterium</taxon>
        <taxon>environmental samples</taxon>
    </lineage>
</organism>
<dbReference type="EMBL" id="FR695872">
    <property type="protein sequence ID" value="CBX29350.1"/>
    <property type="molecule type" value="Genomic_DNA"/>
</dbReference>
<dbReference type="InterPro" id="IPR019752">
    <property type="entry name" value="Pyrv/ketoisovalerate_OxRed_cat"/>
</dbReference>
<evidence type="ECO:0000256" key="1">
    <source>
        <dbReference type="ARBA" id="ARBA00023002"/>
    </source>
</evidence>
<accession>E1YFK6</accession>
<evidence type="ECO:0000259" key="2">
    <source>
        <dbReference type="Pfam" id="PF01558"/>
    </source>
</evidence>
<protein>
    <recommendedName>
        <fullName evidence="2">Pyruvate/ketoisovalerate oxidoreductase catalytic domain-containing protein</fullName>
    </recommendedName>
</protein>
<feature type="domain" description="Pyruvate/ketoisovalerate oxidoreductase catalytic" evidence="2">
    <location>
        <begin position="13"/>
        <end position="174"/>
    </location>
</feature>
<sequence length="182" mass="19930">MMERIRMVFSGSGGQGVITAAIIIAEAAVIYENLVAVQSQSYGAQARGGATKADIIISDSEINFPKVNHPNLLVCLTQEAYTQFSPTIRPGGFLITDTHYVKTHNKVAARQREISMYESVMDTIGKPVVYNICMLGTVISMSDIVRPESIMKVLESRIPANLVDINKKALELGLKLAEPFKE</sequence>
<dbReference type="Pfam" id="PF01558">
    <property type="entry name" value="POR"/>
    <property type="match status" value="1"/>
</dbReference>
<reference evidence="3" key="1">
    <citation type="journal article" date="2011" name="Environ. Microbiol.">
        <title>Genomic insights into the metabolic potential of the polycyclic aromatic hydrocarbon degrading sulfate-reducing Deltaproteobacterium N47.</title>
        <authorList>
            <person name="Bergmann F."/>
            <person name="Selesi D."/>
            <person name="Weinmaier T."/>
            <person name="Tischler P."/>
            <person name="Rattei T."/>
            <person name="Meckenstock R.U."/>
        </authorList>
    </citation>
    <scope>NUCLEOTIDE SEQUENCE</scope>
</reference>
<dbReference type="AlphaFoldDB" id="E1YFK6"/>
<dbReference type="PANTHER" id="PTHR42730">
    <property type="entry name" value="2-OXOGLUTARATE SYNTHASE SUBUNIT KORC"/>
    <property type="match status" value="1"/>
</dbReference>
<evidence type="ECO:0000313" key="3">
    <source>
        <dbReference type="EMBL" id="CBX29350.1"/>
    </source>
</evidence>
<gene>
    <name evidence="3" type="ORF">N47_J03310</name>
</gene>
<dbReference type="InterPro" id="IPR002869">
    <property type="entry name" value="Pyrv_flavodox_OxRed_cen"/>
</dbReference>
<dbReference type="Gene3D" id="3.40.920.10">
    <property type="entry name" value="Pyruvate-ferredoxin oxidoreductase, PFOR, domain III"/>
    <property type="match status" value="1"/>
</dbReference>
<dbReference type="SUPFAM" id="SSF53323">
    <property type="entry name" value="Pyruvate-ferredoxin oxidoreductase, PFOR, domain III"/>
    <property type="match status" value="1"/>
</dbReference>